<reference evidence="1 2" key="1">
    <citation type="submission" date="2016-12" db="EMBL/GenBank/DDBJ databases">
        <title>Genome sequencing of Methylocaldum marinum.</title>
        <authorList>
            <person name="Takeuchi M."/>
            <person name="Kamagata Y."/>
            <person name="Hiraoka S."/>
            <person name="Oshima K."/>
            <person name="Hattori M."/>
            <person name="Iwasaki W."/>
        </authorList>
    </citation>
    <scope>NUCLEOTIDE SEQUENCE [LARGE SCALE GENOMIC DNA]</scope>
    <source>
        <strain evidence="1 2">S8</strain>
    </source>
</reference>
<gene>
    <name evidence="1" type="ORF">sS8_3417</name>
</gene>
<dbReference type="SUPFAM" id="SSF102198">
    <property type="entry name" value="Putative cyclase"/>
    <property type="match status" value="1"/>
</dbReference>
<evidence type="ECO:0000313" key="2">
    <source>
        <dbReference type="Proteomes" id="UP000266313"/>
    </source>
</evidence>
<name>A0A250KUP5_9GAMM</name>
<keyword evidence="2" id="KW-1185">Reference proteome</keyword>
<protein>
    <submittedName>
        <fullName evidence="1">Putative cyclase</fullName>
    </submittedName>
</protein>
<dbReference type="Pfam" id="PF04199">
    <property type="entry name" value="Cyclase"/>
    <property type="match status" value="1"/>
</dbReference>
<dbReference type="KEGG" id="mmai:sS8_3417"/>
<evidence type="ECO:0000313" key="1">
    <source>
        <dbReference type="EMBL" id="BBA35355.1"/>
    </source>
</evidence>
<dbReference type="AlphaFoldDB" id="A0A250KUP5"/>
<dbReference type="GO" id="GO:0019441">
    <property type="term" value="P:L-tryptophan catabolic process to kynurenine"/>
    <property type="evidence" value="ECO:0007669"/>
    <property type="project" value="InterPro"/>
</dbReference>
<sequence length="284" mass="31567">MDYFMRFVFKPNTSRLERLARTTLLTAALVSATGCATQQDPWLTGRWVDLTHSFSAATVYWPTSTPFRLEPVFVGTTAKGYHYEAYEFRAAEHGGTHLDAPNHFSDNAPAVDQIPLDRLIGPAVVIDVSSKAVENREYRASLDDLAAWEKDHGKIPEQAIVLVRTGYDRFWPDPARYLGTAERGEAAVAKLHFPGLDPDAARWLVEQRRVKAVGLDTASIDYGQSSHFETHRILSQKRIPIFENVARLGELPAAGAIVMALPMKIEGGSGAPLRIIAWVPEKDR</sequence>
<dbReference type="EMBL" id="AP017928">
    <property type="protein sequence ID" value="BBA35355.1"/>
    <property type="molecule type" value="Genomic_DNA"/>
</dbReference>
<accession>A0A250KUP5</accession>
<dbReference type="Proteomes" id="UP000266313">
    <property type="component" value="Chromosome"/>
</dbReference>
<dbReference type="GO" id="GO:0004061">
    <property type="term" value="F:arylformamidase activity"/>
    <property type="evidence" value="ECO:0007669"/>
    <property type="project" value="InterPro"/>
</dbReference>
<dbReference type="PANTHER" id="PTHR31118">
    <property type="entry name" value="CYCLASE-LIKE PROTEIN 2"/>
    <property type="match status" value="1"/>
</dbReference>
<dbReference type="InterPro" id="IPR037175">
    <property type="entry name" value="KFase_sf"/>
</dbReference>
<dbReference type="InterPro" id="IPR007325">
    <property type="entry name" value="KFase/CYL"/>
</dbReference>
<dbReference type="Gene3D" id="3.50.30.50">
    <property type="entry name" value="Putative cyclase"/>
    <property type="match status" value="1"/>
</dbReference>
<organism evidence="1 2">
    <name type="scientific">Methylocaldum marinum</name>
    <dbReference type="NCBI Taxonomy" id="1432792"/>
    <lineage>
        <taxon>Bacteria</taxon>
        <taxon>Pseudomonadati</taxon>
        <taxon>Pseudomonadota</taxon>
        <taxon>Gammaproteobacteria</taxon>
        <taxon>Methylococcales</taxon>
        <taxon>Methylococcaceae</taxon>
        <taxon>Methylocaldum</taxon>
    </lineage>
</organism>
<proteinExistence type="predicted"/>
<dbReference type="PANTHER" id="PTHR31118:SF12">
    <property type="entry name" value="CYCLASE-LIKE PROTEIN 2"/>
    <property type="match status" value="1"/>
</dbReference>
<dbReference type="PROSITE" id="PS51257">
    <property type="entry name" value="PROKAR_LIPOPROTEIN"/>
    <property type="match status" value="1"/>
</dbReference>